<evidence type="ECO:0000313" key="1">
    <source>
        <dbReference type="EMBL" id="KAJ4700724.1"/>
    </source>
</evidence>
<reference evidence="1 2" key="1">
    <citation type="journal article" date="2023" name="Science">
        <title>Complex scaffold remodeling in plant triterpene biosynthesis.</title>
        <authorList>
            <person name="De La Pena R."/>
            <person name="Hodgson H."/>
            <person name="Liu J.C."/>
            <person name="Stephenson M.J."/>
            <person name="Martin A.C."/>
            <person name="Owen C."/>
            <person name="Harkess A."/>
            <person name="Leebens-Mack J."/>
            <person name="Jimenez L.E."/>
            <person name="Osbourn A."/>
            <person name="Sattely E.S."/>
        </authorList>
    </citation>
    <scope>NUCLEOTIDE SEQUENCE [LARGE SCALE GENOMIC DNA]</scope>
    <source>
        <strain evidence="2">cv. JPN11</strain>
        <tissue evidence="1">Leaf</tissue>
    </source>
</reference>
<proteinExistence type="predicted"/>
<organism evidence="1 2">
    <name type="scientific">Melia azedarach</name>
    <name type="common">Chinaberry tree</name>
    <dbReference type="NCBI Taxonomy" id="155640"/>
    <lineage>
        <taxon>Eukaryota</taxon>
        <taxon>Viridiplantae</taxon>
        <taxon>Streptophyta</taxon>
        <taxon>Embryophyta</taxon>
        <taxon>Tracheophyta</taxon>
        <taxon>Spermatophyta</taxon>
        <taxon>Magnoliopsida</taxon>
        <taxon>eudicotyledons</taxon>
        <taxon>Gunneridae</taxon>
        <taxon>Pentapetalae</taxon>
        <taxon>rosids</taxon>
        <taxon>malvids</taxon>
        <taxon>Sapindales</taxon>
        <taxon>Meliaceae</taxon>
        <taxon>Melia</taxon>
    </lineage>
</organism>
<evidence type="ECO:0000313" key="2">
    <source>
        <dbReference type="Proteomes" id="UP001164539"/>
    </source>
</evidence>
<dbReference type="EMBL" id="CM051407">
    <property type="protein sequence ID" value="KAJ4700724.1"/>
    <property type="molecule type" value="Genomic_DNA"/>
</dbReference>
<dbReference type="Proteomes" id="UP001164539">
    <property type="component" value="Chromosome 14"/>
</dbReference>
<name>A0ACC1WPG5_MELAZ</name>
<comment type="caution">
    <text evidence="1">The sequence shown here is derived from an EMBL/GenBank/DDBJ whole genome shotgun (WGS) entry which is preliminary data.</text>
</comment>
<sequence>MHAGSNGVSSEDSGCSKRTGTVLIASFHILATAIGYGILSLPQATAQLGWINGPAAILVFAVVTLLHFCLLVVLLETSTLAREPLLTLMGGSTAFRTGGVTTIENTLRSFQALGDIAFAFNFSNILIEIQDTLSPPSEASMKVARLISLVVITLLYMLCGCFGYAAFGDSAPENFLHGFVKPYWLLEIANAAVVLHLICSYQAYCQPLFAFVEKTAAQKYLGSQFISRNFEIPMPGSEPYKLNLFGMVLRTMFVIITIVVAPRLTFLKEAVSFVGAWGFSLLTVYFPFQIYIAQKKITKWSGEWILLQILSCVCLVITIAAVVGSTAGIILDF</sequence>
<gene>
    <name evidence="1" type="ORF">OWV82_024057</name>
</gene>
<accession>A0ACC1WPG5</accession>
<protein>
    <submittedName>
        <fullName evidence="1">Amino acid permease</fullName>
    </submittedName>
</protein>
<keyword evidence="2" id="KW-1185">Reference proteome</keyword>